<evidence type="ECO:0000313" key="2">
    <source>
        <dbReference type="EMBL" id="MDT0440133.1"/>
    </source>
</evidence>
<dbReference type="InterPro" id="IPR036291">
    <property type="entry name" value="NAD(P)-bd_dom_sf"/>
</dbReference>
<protein>
    <submittedName>
        <fullName evidence="2">Saccharopine dehydrogenase NADP-binding domain-containing protein</fullName>
    </submittedName>
</protein>
<dbReference type="AlphaFoldDB" id="A0ABD5F0X1"/>
<comment type="caution">
    <text evidence="2">The sequence shown here is derived from an EMBL/GenBank/DDBJ whole genome shotgun (WGS) entry which is preliminary data.</text>
</comment>
<keyword evidence="3" id="KW-1185">Reference proteome</keyword>
<dbReference type="SUPFAM" id="SSF51735">
    <property type="entry name" value="NAD(P)-binding Rossmann-fold domains"/>
    <property type="match status" value="1"/>
</dbReference>
<dbReference type="EMBL" id="JAVRES010000037">
    <property type="protein sequence ID" value="MDT0440133.1"/>
    <property type="molecule type" value="Genomic_DNA"/>
</dbReference>
<feature type="domain" description="Saccharopine dehydrogenase NADP binding" evidence="1">
    <location>
        <begin position="6"/>
        <end position="128"/>
    </location>
</feature>
<accession>A0ABD5F0X1</accession>
<dbReference type="RefSeq" id="WP_093836497.1">
    <property type="nucleotide sequence ID" value="NZ_JAVRES010000037.1"/>
</dbReference>
<proteinExistence type="predicted"/>
<dbReference type="PANTHER" id="PTHR43781">
    <property type="entry name" value="SACCHAROPINE DEHYDROGENASE"/>
    <property type="match status" value="1"/>
</dbReference>
<dbReference type="Proteomes" id="UP001183535">
    <property type="component" value="Unassembled WGS sequence"/>
</dbReference>
<gene>
    <name evidence="2" type="ORF">RM877_36295</name>
</gene>
<dbReference type="Gene3D" id="3.40.50.720">
    <property type="entry name" value="NAD(P)-binding Rossmann-like Domain"/>
    <property type="match status" value="1"/>
</dbReference>
<reference evidence="3" key="1">
    <citation type="submission" date="2023-07" db="EMBL/GenBank/DDBJ databases">
        <title>30 novel species of actinomycetes from the DSMZ collection.</title>
        <authorList>
            <person name="Nouioui I."/>
        </authorList>
    </citation>
    <scope>NUCLEOTIDE SEQUENCE [LARGE SCALE GENOMIC DNA]</scope>
    <source>
        <strain evidence="3">DSM 41981</strain>
    </source>
</reference>
<organism evidence="2 3">
    <name type="scientific">Streptomyces doudnae</name>
    <dbReference type="NCBI Taxonomy" id="3075536"/>
    <lineage>
        <taxon>Bacteria</taxon>
        <taxon>Bacillati</taxon>
        <taxon>Actinomycetota</taxon>
        <taxon>Actinomycetes</taxon>
        <taxon>Kitasatosporales</taxon>
        <taxon>Streptomycetaceae</taxon>
        <taxon>Streptomyces</taxon>
    </lineage>
</organism>
<evidence type="ECO:0000259" key="1">
    <source>
        <dbReference type="Pfam" id="PF03435"/>
    </source>
</evidence>
<dbReference type="InterPro" id="IPR005097">
    <property type="entry name" value="Sacchrp_dh_NADP-bd"/>
</dbReference>
<evidence type="ECO:0000313" key="3">
    <source>
        <dbReference type="Proteomes" id="UP001183535"/>
    </source>
</evidence>
<name>A0ABD5F0X1_9ACTN</name>
<dbReference type="PANTHER" id="PTHR43781:SF1">
    <property type="entry name" value="SACCHAROPINE DEHYDROGENASE"/>
    <property type="match status" value="1"/>
</dbReference>
<sequence>MTQGEIWVLGATGRVGRAVAAQLVAAGAVPVLVGRDAPRLRGTAADLGLHGDARIVVAAGADAMAAEITRQRPAVVVNTIGDYAAGAVPLARACLPGGHYLDQANDPTAFHRLFALHDEAVAAGSTLVTGAGFGVAGTEAIVARLCANRPVPSRVRVDAFASVAVEEGVLGVALATSIVDGFAMGGRRYEDGRLVRTRLGGEVHRLTLPDGARVSAVAVPSGELVAAHRVSGARSVSATSGLVPESPAVRAVLPLLSAILRVRAVRTFAIGRMSRIRARTAPRPRPHTWGHAVVTWPDGTVREGWLRTGDAMDFTSAVAAQTALQLRAGKGRPGAHTPAAALGPEIAVAAGADFVDDAVPRS</sequence>
<dbReference type="Pfam" id="PF03435">
    <property type="entry name" value="Sacchrp_dh_NADP"/>
    <property type="match status" value="1"/>
</dbReference>